<organism evidence="3 4">
    <name type="scientific">Heterodera trifolii</name>
    <dbReference type="NCBI Taxonomy" id="157864"/>
    <lineage>
        <taxon>Eukaryota</taxon>
        <taxon>Metazoa</taxon>
        <taxon>Ecdysozoa</taxon>
        <taxon>Nematoda</taxon>
        <taxon>Chromadorea</taxon>
        <taxon>Rhabditida</taxon>
        <taxon>Tylenchina</taxon>
        <taxon>Tylenchomorpha</taxon>
        <taxon>Tylenchoidea</taxon>
        <taxon>Heteroderidae</taxon>
        <taxon>Heteroderinae</taxon>
        <taxon>Heterodera</taxon>
    </lineage>
</organism>
<dbReference type="AlphaFoldDB" id="A0ABD2KJT4"/>
<keyword evidence="2" id="KW-1133">Transmembrane helix</keyword>
<accession>A0ABD2KJT4</accession>
<feature type="compositionally biased region" description="Low complexity" evidence="1">
    <location>
        <begin position="331"/>
        <end position="348"/>
    </location>
</feature>
<comment type="caution">
    <text evidence="3">The sequence shown here is derived from an EMBL/GenBank/DDBJ whole genome shotgun (WGS) entry which is preliminary data.</text>
</comment>
<sequence length="384" mass="42023">MDKWTNDKLATDQRMEDGQNVRMDTAESLPPSLPLPPVISFLSSADEGLLRSPRHFAVFLNPSQKCRCFPPPFPFSPILDRSRHRRHPRRPLFRHHSRPTIVPTSSSHPPNSFVPAHLQLPHHHRRTRPNPLFPSRQTQRGRVLMGDGVLEGGSVFNHLLIQIHPFRKHIWSLCALCLLLSLLIILNSVLIISIQGSSPYRLGDPTFVIFSEVLAWLLIMVSVIGVKLTCMSTKIIEANSEAGRRRAGDEDGAGLATALPSVSIEVDGAELMDYRRPFSAPHWVNAYWGLAADAGEGAVGLPGVVEPQPPFDPFLFPPPPPRYSSLGGGLSVAPPGAPRSSSSRAPRPCHNSANFLRSPPPPYCPALSSAPSVVVNSSFLPSAD</sequence>
<keyword evidence="2" id="KW-0472">Membrane</keyword>
<feature type="transmembrane region" description="Helical" evidence="2">
    <location>
        <begin position="170"/>
        <end position="194"/>
    </location>
</feature>
<protein>
    <submittedName>
        <fullName evidence="3">Uncharacterized protein</fullName>
    </submittedName>
</protein>
<feature type="transmembrane region" description="Helical" evidence="2">
    <location>
        <begin position="206"/>
        <end position="226"/>
    </location>
</feature>
<dbReference type="EMBL" id="JBICBT010000742">
    <property type="protein sequence ID" value="KAL3103009.1"/>
    <property type="molecule type" value="Genomic_DNA"/>
</dbReference>
<evidence type="ECO:0000313" key="3">
    <source>
        <dbReference type="EMBL" id="KAL3103009.1"/>
    </source>
</evidence>
<evidence type="ECO:0000313" key="4">
    <source>
        <dbReference type="Proteomes" id="UP001620626"/>
    </source>
</evidence>
<keyword evidence="2" id="KW-0812">Transmembrane</keyword>
<gene>
    <name evidence="3" type="ORF">niasHT_026457</name>
</gene>
<feature type="region of interest" description="Disordered" evidence="1">
    <location>
        <begin position="325"/>
        <end position="354"/>
    </location>
</feature>
<feature type="compositionally biased region" description="Basic and acidic residues" evidence="1">
    <location>
        <begin position="1"/>
        <end position="19"/>
    </location>
</feature>
<evidence type="ECO:0000256" key="1">
    <source>
        <dbReference type="SAM" id="MobiDB-lite"/>
    </source>
</evidence>
<reference evidence="3 4" key="1">
    <citation type="submission" date="2024-10" db="EMBL/GenBank/DDBJ databases">
        <authorList>
            <person name="Kim D."/>
        </authorList>
    </citation>
    <scope>NUCLEOTIDE SEQUENCE [LARGE SCALE GENOMIC DNA]</scope>
    <source>
        <strain evidence="3">BH-2024</strain>
    </source>
</reference>
<feature type="region of interest" description="Disordered" evidence="1">
    <location>
        <begin position="1"/>
        <end position="29"/>
    </location>
</feature>
<dbReference type="Proteomes" id="UP001620626">
    <property type="component" value="Unassembled WGS sequence"/>
</dbReference>
<keyword evidence="4" id="KW-1185">Reference proteome</keyword>
<evidence type="ECO:0000256" key="2">
    <source>
        <dbReference type="SAM" id="Phobius"/>
    </source>
</evidence>
<proteinExistence type="predicted"/>
<name>A0ABD2KJT4_9BILA</name>